<proteinExistence type="predicted"/>
<reference evidence="1" key="1">
    <citation type="submission" date="2006-10" db="EMBL/GenBank/DDBJ databases">
        <authorList>
            <person name="Amadeo P."/>
            <person name="Zhao Q."/>
            <person name="Wortman J."/>
            <person name="Fraser-Liggett C."/>
            <person name="Carlton J."/>
        </authorList>
    </citation>
    <scope>NUCLEOTIDE SEQUENCE</scope>
    <source>
        <strain evidence="1">G3</strain>
    </source>
</reference>
<dbReference type="EMBL" id="DS113764">
    <property type="protein sequence ID" value="EAX96330.1"/>
    <property type="molecule type" value="Genomic_DNA"/>
</dbReference>
<protein>
    <recommendedName>
        <fullName evidence="3">Anaphase-promoting complex subunit 4 WD40 domain-containing protein</fullName>
    </recommendedName>
</protein>
<dbReference type="PANTHER" id="PTHR13743">
    <property type="entry name" value="BEIGE/BEACH-RELATED"/>
    <property type="match status" value="1"/>
</dbReference>
<dbReference type="InterPro" id="IPR015943">
    <property type="entry name" value="WD40/YVTN_repeat-like_dom_sf"/>
</dbReference>
<keyword evidence="2" id="KW-1185">Reference proteome</keyword>
<organism evidence="1 2">
    <name type="scientific">Trichomonas vaginalis (strain ATCC PRA-98 / G3)</name>
    <dbReference type="NCBI Taxonomy" id="412133"/>
    <lineage>
        <taxon>Eukaryota</taxon>
        <taxon>Metamonada</taxon>
        <taxon>Parabasalia</taxon>
        <taxon>Trichomonadida</taxon>
        <taxon>Trichomonadidae</taxon>
        <taxon>Trichomonas</taxon>
    </lineage>
</organism>
<evidence type="ECO:0000313" key="2">
    <source>
        <dbReference type="Proteomes" id="UP000001542"/>
    </source>
</evidence>
<dbReference type="Proteomes" id="UP000001542">
    <property type="component" value="Unassembled WGS sequence"/>
</dbReference>
<dbReference type="Gene3D" id="2.130.10.10">
    <property type="entry name" value="YVTN repeat-like/Quinoprotein amine dehydrogenase"/>
    <property type="match status" value="1"/>
</dbReference>
<evidence type="ECO:0000313" key="1">
    <source>
        <dbReference type="EMBL" id="EAX96330.1"/>
    </source>
</evidence>
<gene>
    <name evidence="1" type="ORF">TVAG_148320</name>
</gene>
<reference evidence="1" key="2">
    <citation type="journal article" date="2007" name="Science">
        <title>Draft genome sequence of the sexually transmitted pathogen Trichomonas vaginalis.</title>
        <authorList>
            <person name="Carlton J.M."/>
            <person name="Hirt R.P."/>
            <person name="Silva J.C."/>
            <person name="Delcher A.L."/>
            <person name="Schatz M."/>
            <person name="Zhao Q."/>
            <person name="Wortman J.R."/>
            <person name="Bidwell S.L."/>
            <person name="Alsmark U.C.M."/>
            <person name="Besteiro S."/>
            <person name="Sicheritz-Ponten T."/>
            <person name="Noel C.J."/>
            <person name="Dacks J.B."/>
            <person name="Foster P.G."/>
            <person name="Simillion C."/>
            <person name="Van de Peer Y."/>
            <person name="Miranda-Saavedra D."/>
            <person name="Barton G.J."/>
            <person name="Westrop G.D."/>
            <person name="Mueller S."/>
            <person name="Dessi D."/>
            <person name="Fiori P.L."/>
            <person name="Ren Q."/>
            <person name="Paulsen I."/>
            <person name="Zhang H."/>
            <person name="Bastida-Corcuera F.D."/>
            <person name="Simoes-Barbosa A."/>
            <person name="Brown M.T."/>
            <person name="Hayes R.D."/>
            <person name="Mukherjee M."/>
            <person name="Okumura C.Y."/>
            <person name="Schneider R."/>
            <person name="Smith A.J."/>
            <person name="Vanacova S."/>
            <person name="Villalvazo M."/>
            <person name="Haas B.J."/>
            <person name="Pertea M."/>
            <person name="Feldblyum T.V."/>
            <person name="Utterback T.R."/>
            <person name="Shu C.L."/>
            <person name="Osoegawa K."/>
            <person name="de Jong P.J."/>
            <person name="Hrdy I."/>
            <person name="Horvathova L."/>
            <person name="Zubacova Z."/>
            <person name="Dolezal P."/>
            <person name="Malik S.B."/>
            <person name="Logsdon J.M. Jr."/>
            <person name="Henze K."/>
            <person name="Gupta A."/>
            <person name="Wang C.C."/>
            <person name="Dunne R.L."/>
            <person name="Upcroft J.A."/>
            <person name="Upcroft P."/>
            <person name="White O."/>
            <person name="Salzberg S.L."/>
            <person name="Tang P."/>
            <person name="Chiu C.-H."/>
            <person name="Lee Y.-S."/>
            <person name="Embley T.M."/>
            <person name="Coombs G.H."/>
            <person name="Mottram J.C."/>
            <person name="Tachezy J."/>
            <person name="Fraser-Liggett C.M."/>
            <person name="Johnson P.J."/>
        </authorList>
    </citation>
    <scope>NUCLEOTIDE SEQUENCE [LARGE SCALE GENOMIC DNA]</scope>
    <source>
        <strain evidence="1">G3</strain>
    </source>
</reference>
<dbReference type="InParanoid" id="A2FFK0"/>
<accession>A2FFK0</accession>
<dbReference type="PANTHER" id="PTHR13743:SF161">
    <property type="entry name" value="BEIGE_BEACH DOMAIN CONTAINING PROTEIN"/>
    <property type="match status" value="1"/>
</dbReference>
<sequence>MKYSKAVTATFTDLNGKPQCHVLNREGIIFHSVLSLLEEEKISSLSQTKTRLNVINNAISSNHKFFVSLGGGDLIVINSKSGKTVTIETGFSMITHISSDGHLIALCDNDNVVDVFGISERNVCHINLFRDFPSCICVSSVFHTVVCGTEDGTVLVYSSNDGILAHSTTIDLPLLDVSVSPTLGAIICHANDTANEKHRLIFMTIDCQQYGSVSLNKCSNMKVFKTKNLEDFVVCFHLDYGWVSVIEVSSLKVKTVPCEIFTNVLCVEYSEILSTLLITTEDGFIKSINIDI</sequence>
<dbReference type="RefSeq" id="XP_001309260.1">
    <property type="nucleotide sequence ID" value="XM_001309259.1"/>
</dbReference>
<dbReference type="AlphaFoldDB" id="A2FFK0"/>
<dbReference type="VEuPathDB" id="TrichDB:TVAGG3_0799140"/>
<dbReference type="VEuPathDB" id="TrichDB:TVAG_148320"/>
<dbReference type="SUPFAM" id="SSF50998">
    <property type="entry name" value="Quinoprotein alcohol dehydrogenase-like"/>
    <property type="match status" value="1"/>
</dbReference>
<dbReference type="InterPro" id="IPR011047">
    <property type="entry name" value="Quinoprotein_ADH-like_sf"/>
</dbReference>
<dbReference type="InterPro" id="IPR050865">
    <property type="entry name" value="BEACH_Domain"/>
</dbReference>
<dbReference type="SMR" id="A2FFK0"/>
<evidence type="ECO:0008006" key="3">
    <source>
        <dbReference type="Google" id="ProtNLM"/>
    </source>
</evidence>
<name>A2FFK0_TRIV3</name>
<dbReference type="KEGG" id="tva:4754100"/>